<dbReference type="AlphaFoldDB" id="E8NFC7"/>
<dbReference type="HOGENOM" id="CLU_852095_0_0_11"/>
<name>E8NFC7_MICTS</name>
<sequence>MLLSIGVVVMGVGLAAGVIRVVLPRIGDPTPLGVFLRLASVSGALAVGAGAMYIVRFSGGEIGTLVAADTAMVLASSLVCVGLAKPRAGRSASPRALGAAVALSAVVAISSALLSPDVSLVVKSVALLLVSAVGATLALRNRVLPQASMRVIGATMITYGVYAALRVMVLATPESLLTQTLFSSTGAGIAAVGTMLMTGVAVGLVGRPAARPDDDEDRRRTLVVIGDWKLANAAFGTDRVLGLLLELRLAARDLDPSAVDSPRGVEVATPSAVAALRERMRSSYGWRPEETELITDGTVLRRKPRAAG</sequence>
<organism evidence="2 3">
    <name type="scientific">Microbacterium testaceum (strain StLB037)</name>
    <dbReference type="NCBI Taxonomy" id="979556"/>
    <lineage>
        <taxon>Bacteria</taxon>
        <taxon>Bacillati</taxon>
        <taxon>Actinomycetota</taxon>
        <taxon>Actinomycetes</taxon>
        <taxon>Micrococcales</taxon>
        <taxon>Microbacteriaceae</taxon>
        <taxon>Microbacterium</taxon>
    </lineage>
</organism>
<feature type="transmembrane region" description="Helical" evidence="1">
    <location>
        <begin position="35"/>
        <end position="56"/>
    </location>
</feature>
<keyword evidence="1" id="KW-1133">Transmembrane helix</keyword>
<reference key="2">
    <citation type="submission" date="2011-02" db="EMBL/GenBank/DDBJ databases">
        <title>Genome sequence of Microbacterium testaceum StLB037.</title>
        <authorList>
            <person name="Morohoshi T."/>
            <person name="Wang W.Z."/>
            <person name="Someya N."/>
            <person name="Ikeda T."/>
        </authorList>
    </citation>
    <scope>NUCLEOTIDE SEQUENCE</scope>
    <source>
        <strain>StLB037</strain>
    </source>
</reference>
<evidence type="ECO:0000313" key="2">
    <source>
        <dbReference type="EMBL" id="BAJ75200.1"/>
    </source>
</evidence>
<dbReference type="EMBL" id="AP012052">
    <property type="protein sequence ID" value="BAJ75200.1"/>
    <property type="molecule type" value="Genomic_DNA"/>
</dbReference>
<protein>
    <submittedName>
        <fullName evidence="2">Glycerol uptake facilitator</fullName>
    </submittedName>
</protein>
<feature type="transmembrane region" description="Helical" evidence="1">
    <location>
        <begin position="62"/>
        <end position="84"/>
    </location>
</feature>
<feature type="transmembrane region" description="Helical" evidence="1">
    <location>
        <begin position="96"/>
        <end position="114"/>
    </location>
</feature>
<feature type="transmembrane region" description="Helical" evidence="1">
    <location>
        <begin position="120"/>
        <end position="139"/>
    </location>
</feature>
<gene>
    <name evidence="2" type="ordered locus">MTES_2236</name>
</gene>
<evidence type="ECO:0000256" key="1">
    <source>
        <dbReference type="SAM" id="Phobius"/>
    </source>
</evidence>
<proteinExistence type="predicted"/>
<dbReference type="Proteomes" id="UP000008975">
    <property type="component" value="Chromosome"/>
</dbReference>
<keyword evidence="1" id="KW-0812">Transmembrane</keyword>
<evidence type="ECO:0000313" key="3">
    <source>
        <dbReference type="Proteomes" id="UP000008975"/>
    </source>
</evidence>
<keyword evidence="1" id="KW-0472">Membrane</keyword>
<reference evidence="2 3" key="1">
    <citation type="journal article" date="2011" name="J. Bacteriol.">
        <title>Genome sequence of Microbacterium testaceum StLB037, an N-acylhomoserine lactone-degrading bacterium isolated from potato leaves.</title>
        <authorList>
            <person name="Morohoshi T."/>
            <person name="Wang W.-Z."/>
            <person name="Someya N."/>
            <person name="Ikeda T."/>
        </authorList>
    </citation>
    <scope>NUCLEOTIDE SEQUENCE [LARGE SCALE GENOMIC DNA]</scope>
    <source>
        <strain evidence="2 3">StLB037</strain>
    </source>
</reference>
<dbReference type="KEGG" id="mts:MTES_2236"/>
<feature type="transmembrane region" description="Helical" evidence="1">
    <location>
        <begin position="6"/>
        <end position="23"/>
    </location>
</feature>
<feature type="transmembrane region" description="Helical" evidence="1">
    <location>
        <begin position="151"/>
        <end position="169"/>
    </location>
</feature>
<accession>E8NFC7</accession>
<feature type="transmembrane region" description="Helical" evidence="1">
    <location>
        <begin position="189"/>
        <end position="210"/>
    </location>
</feature>